<evidence type="ECO:0000256" key="3">
    <source>
        <dbReference type="ARBA" id="ARBA00023163"/>
    </source>
</evidence>
<keyword evidence="7" id="KW-1185">Reference proteome</keyword>
<evidence type="ECO:0000256" key="1">
    <source>
        <dbReference type="ARBA" id="ARBA00023015"/>
    </source>
</evidence>
<dbReference type="InterPro" id="IPR009057">
    <property type="entry name" value="Homeodomain-like_sf"/>
</dbReference>
<evidence type="ECO:0000313" key="7">
    <source>
        <dbReference type="Proteomes" id="UP000502549"/>
    </source>
</evidence>
<reference evidence="6 7" key="1">
    <citation type="submission" date="2020-02" db="EMBL/GenBank/DDBJ databases">
        <title>Complete genome sequence of Pseudomonas multiresinivorans ORNL1.</title>
        <authorList>
            <person name="Podar M."/>
        </authorList>
    </citation>
    <scope>NUCLEOTIDE SEQUENCE [LARGE SCALE GENOMIC DNA]</scope>
    <source>
        <strain evidence="7">populi</strain>
    </source>
</reference>
<dbReference type="PROSITE" id="PS01081">
    <property type="entry name" value="HTH_TETR_1"/>
    <property type="match status" value="1"/>
</dbReference>
<dbReference type="InterPro" id="IPR001647">
    <property type="entry name" value="HTH_TetR"/>
</dbReference>
<proteinExistence type="predicted"/>
<dbReference type="InterPro" id="IPR050109">
    <property type="entry name" value="HTH-type_TetR-like_transc_reg"/>
</dbReference>
<dbReference type="Proteomes" id="UP000502549">
    <property type="component" value="Chromosome"/>
</dbReference>
<dbReference type="EMBL" id="CP048833">
    <property type="protein sequence ID" value="QJP08886.1"/>
    <property type="molecule type" value="Genomic_DNA"/>
</dbReference>
<name>A0A7Z3BL25_9PSED</name>
<dbReference type="Gene3D" id="1.10.357.10">
    <property type="entry name" value="Tetracycline Repressor, domain 2"/>
    <property type="match status" value="1"/>
</dbReference>
<keyword evidence="2 4" id="KW-0238">DNA-binding</keyword>
<dbReference type="KEGG" id="pmui:G4G71_13730"/>
<accession>A0A7Z3BL25</accession>
<keyword evidence="1" id="KW-0805">Transcription regulation</keyword>
<feature type="domain" description="HTH tetR-type" evidence="5">
    <location>
        <begin position="39"/>
        <end position="99"/>
    </location>
</feature>
<dbReference type="InterPro" id="IPR023772">
    <property type="entry name" value="DNA-bd_HTH_TetR-type_CS"/>
</dbReference>
<gene>
    <name evidence="6" type="ORF">G4G71_13730</name>
</gene>
<dbReference type="PRINTS" id="PR00455">
    <property type="entry name" value="HTHTETR"/>
</dbReference>
<dbReference type="PROSITE" id="PS50977">
    <property type="entry name" value="HTH_TETR_2"/>
    <property type="match status" value="1"/>
</dbReference>
<dbReference type="GO" id="GO:0003700">
    <property type="term" value="F:DNA-binding transcription factor activity"/>
    <property type="evidence" value="ECO:0007669"/>
    <property type="project" value="TreeGrafter"/>
</dbReference>
<evidence type="ECO:0000256" key="4">
    <source>
        <dbReference type="PROSITE-ProRule" id="PRU00335"/>
    </source>
</evidence>
<evidence type="ECO:0000259" key="5">
    <source>
        <dbReference type="PROSITE" id="PS50977"/>
    </source>
</evidence>
<evidence type="ECO:0000313" key="6">
    <source>
        <dbReference type="EMBL" id="QJP08886.1"/>
    </source>
</evidence>
<dbReference type="AlphaFoldDB" id="A0A7Z3BL25"/>
<dbReference type="GO" id="GO:0000976">
    <property type="term" value="F:transcription cis-regulatory region binding"/>
    <property type="evidence" value="ECO:0007669"/>
    <property type="project" value="TreeGrafter"/>
</dbReference>
<dbReference type="PANTHER" id="PTHR30055">
    <property type="entry name" value="HTH-TYPE TRANSCRIPTIONAL REGULATOR RUTR"/>
    <property type="match status" value="1"/>
</dbReference>
<evidence type="ECO:0000256" key="2">
    <source>
        <dbReference type="ARBA" id="ARBA00023125"/>
    </source>
</evidence>
<dbReference type="Pfam" id="PF00440">
    <property type="entry name" value="TetR_N"/>
    <property type="match status" value="1"/>
</dbReference>
<sequence>MIGRTRRLLYSLSRWPQVNRKTAENQPDSRRLPRQARALEKVELILEASRRILERHGLEGFTTNHVAELAGVSVGSLYQYFPNKERILDELARRELAALAAGIMGALTGRPPETPGERIRAVIHAAVSAYGGRTGAHKALMHYLMTRGGGSPLPALRGSVMTHLVTHGLVDHDQQLRKLDEAEVFVLAHAVGGVLRALLEDPGALAPGRREGIDEALVQLVLAYYRLSATPNG</sequence>
<dbReference type="PANTHER" id="PTHR30055:SF234">
    <property type="entry name" value="HTH-TYPE TRANSCRIPTIONAL REGULATOR BETI"/>
    <property type="match status" value="1"/>
</dbReference>
<protein>
    <submittedName>
        <fullName evidence="6">TetR/AcrR family transcriptional regulator</fullName>
    </submittedName>
</protein>
<organism evidence="6 7">
    <name type="scientific">Pseudomonas multiresinivorans</name>
    <dbReference type="NCBI Taxonomy" id="95301"/>
    <lineage>
        <taxon>Bacteria</taxon>
        <taxon>Pseudomonadati</taxon>
        <taxon>Pseudomonadota</taxon>
        <taxon>Gammaproteobacteria</taxon>
        <taxon>Pseudomonadales</taxon>
        <taxon>Pseudomonadaceae</taxon>
        <taxon>Pseudomonas</taxon>
    </lineage>
</organism>
<dbReference type="SUPFAM" id="SSF46689">
    <property type="entry name" value="Homeodomain-like"/>
    <property type="match status" value="1"/>
</dbReference>
<feature type="DNA-binding region" description="H-T-H motif" evidence="4">
    <location>
        <begin position="62"/>
        <end position="81"/>
    </location>
</feature>
<keyword evidence="3" id="KW-0804">Transcription</keyword>